<proteinExistence type="predicted"/>
<dbReference type="InterPro" id="IPR011009">
    <property type="entry name" value="Kinase-like_dom_sf"/>
</dbReference>
<evidence type="ECO:0000259" key="7">
    <source>
        <dbReference type="PROSITE" id="PS50011"/>
    </source>
</evidence>
<evidence type="ECO:0000256" key="3">
    <source>
        <dbReference type="ARBA" id="ARBA00022777"/>
    </source>
</evidence>
<dbReference type="InterPro" id="IPR011047">
    <property type="entry name" value="Quinoprotein_ADH-like_sf"/>
</dbReference>
<dbReference type="InterPro" id="IPR018391">
    <property type="entry name" value="PQQ_b-propeller_rpt"/>
</dbReference>
<dbReference type="InterPro" id="IPR002372">
    <property type="entry name" value="PQQ_rpt_dom"/>
</dbReference>
<dbReference type="EMBL" id="VMNX01000375">
    <property type="protein sequence ID" value="MPY55149.1"/>
    <property type="molecule type" value="Genomic_DNA"/>
</dbReference>
<keyword evidence="3 8" id="KW-0418">Kinase</keyword>
<evidence type="ECO:0000256" key="5">
    <source>
        <dbReference type="PROSITE-ProRule" id="PRU10141"/>
    </source>
</evidence>
<dbReference type="GO" id="GO:0004674">
    <property type="term" value="F:protein serine/threonine kinase activity"/>
    <property type="evidence" value="ECO:0007669"/>
    <property type="project" value="TreeGrafter"/>
</dbReference>
<feature type="compositionally biased region" description="Polar residues" evidence="6">
    <location>
        <begin position="687"/>
        <end position="698"/>
    </location>
</feature>
<dbReference type="CDD" id="cd14014">
    <property type="entry name" value="STKc_PknB_like"/>
    <property type="match status" value="1"/>
</dbReference>
<dbReference type="InterPro" id="IPR008271">
    <property type="entry name" value="Ser/Thr_kinase_AS"/>
</dbReference>
<evidence type="ECO:0000256" key="1">
    <source>
        <dbReference type="ARBA" id="ARBA00022679"/>
    </source>
</evidence>
<dbReference type="Gene3D" id="3.30.200.20">
    <property type="entry name" value="Phosphorylase Kinase, domain 1"/>
    <property type="match status" value="1"/>
</dbReference>
<dbReference type="Pfam" id="PF13360">
    <property type="entry name" value="PQQ_2"/>
    <property type="match status" value="2"/>
</dbReference>
<feature type="compositionally biased region" description="Low complexity" evidence="6">
    <location>
        <begin position="287"/>
        <end position="298"/>
    </location>
</feature>
<dbReference type="SUPFAM" id="SSF56112">
    <property type="entry name" value="Protein kinase-like (PK-like)"/>
    <property type="match status" value="1"/>
</dbReference>
<keyword evidence="1" id="KW-0808">Transferase</keyword>
<feature type="region of interest" description="Disordered" evidence="6">
    <location>
        <begin position="340"/>
        <end position="366"/>
    </location>
</feature>
<keyword evidence="2 5" id="KW-0547">Nucleotide-binding</keyword>
<dbReference type="InterPro" id="IPR017441">
    <property type="entry name" value="Protein_kinase_ATP_BS"/>
</dbReference>
<dbReference type="SUPFAM" id="SSF50998">
    <property type="entry name" value="Quinoprotein alcohol dehydrogenase-like"/>
    <property type="match status" value="2"/>
</dbReference>
<evidence type="ECO:0000313" key="8">
    <source>
        <dbReference type="EMBL" id="MPY55149.1"/>
    </source>
</evidence>
<dbReference type="PROSITE" id="PS00107">
    <property type="entry name" value="PROTEIN_KINASE_ATP"/>
    <property type="match status" value="1"/>
</dbReference>
<reference evidence="8 9" key="1">
    <citation type="submission" date="2019-09" db="EMBL/GenBank/DDBJ databases">
        <authorList>
            <person name="Duangmal K."/>
            <person name="Teo W.F.A."/>
            <person name="Lipun K."/>
        </authorList>
    </citation>
    <scope>NUCLEOTIDE SEQUENCE [LARGE SCALE GENOMIC DNA]</scope>
    <source>
        <strain evidence="8 9">K1PN6</strain>
    </source>
</reference>
<evidence type="ECO:0000256" key="4">
    <source>
        <dbReference type="ARBA" id="ARBA00022840"/>
    </source>
</evidence>
<dbReference type="Proteomes" id="UP000373149">
    <property type="component" value="Unassembled WGS sequence"/>
</dbReference>
<evidence type="ECO:0000313" key="9">
    <source>
        <dbReference type="Proteomes" id="UP000373149"/>
    </source>
</evidence>
<dbReference type="SMART" id="SM00220">
    <property type="entry name" value="S_TKc"/>
    <property type="match status" value="1"/>
</dbReference>
<keyword evidence="9" id="KW-1185">Reference proteome</keyword>
<dbReference type="Pfam" id="PF00069">
    <property type="entry name" value="Pkinase"/>
    <property type="match status" value="1"/>
</dbReference>
<comment type="caution">
    <text evidence="8">The sequence shown here is derived from an EMBL/GenBank/DDBJ whole genome shotgun (WGS) entry which is preliminary data.</text>
</comment>
<evidence type="ECO:0000256" key="2">
    <source>
        <dbReference type="ARBA" id="ARBA00022741"/>
    </source>
</evidence>
<dbReference type="PANTHER" id="PTHR43289">
    <property type="entry name" value="MITOGEN-ACTIVATED PROTEIN KINASE KINASE KINASE 20-RELATED"/>
    <property type="match status" value="1"/>
</dbReference>
<dbReference type="SMART" id="SM00564">
    <property type="entry name" value="PQQ"/>
    <property type="match status" value="3"/>
</dbReference>
<gene>
    <name evidence="8" type="ORF">FPZ41_44035</name>
</gene>
<evidence type="ECO:0000256" key="6">
    <source>
        <dbReference type="SAM" id="MobiDB-lite"/>
    </source>
</evidence>
<dbReference type="Gene3D" id="2.130.10.10">
    <property type="entry name" value="YVTN repeat-like/Quinoprotein amine dehydrogenase"/>
    <property type="match status" value="2"/>
</dbReference>
<dbReference type="GO" id="GO:0005524">
    <property type="term" value="F:ATP binding"/>
    <property type="evidence" value="ECO:0007669"/>
    <property type="project" value="UniProtKB-UniRule"/>
</dbReference>
<dbReference type="PROSITE" id="PS50011">
    <property type="entry name" value="PROTEIN_KINASE_DOM"/>
    <property type="match status" value="1"/>
</dbReference>
<protein>
    <submittedName>
        <fullName evidence="8">Serine/threonine-protein kinase</fullName>
    </submittedName>
</protein>
<dbReference type="InterPro" id="IPR000719">
    <property type="entry name" value="Prot_kinase_dom"/>
</dbReference>
<name>A0A5N8X6S8_9ACTN</name>
<organism evidence="8 9">
    <name type="scientific">Streptomyces acidicola</name>
    <dbReference type="NCBI Taxonomy" id="2596892"/>
    <lineage>
        <taxon>Bacteria</taxon>
        <taxon>Bacillati</taxon>
        <taxon>Actinomycetota</taxon>
        <taxon>Actinomycetes</taxon>
        <taxon>Kitasatosporales</taxon>
        <taxon>Streptomycetaceae</taxon>
        <taxon>Streptomyces</taxon>
    </lineage>
</organism>
<feature type="region of interest" description="Disordered" evidence="6">
    <location>
        <begin position="287"/>
        <end position="308"/>
    </location>
</feature>
<accession>A0A5N8X6S8</accession>
<sequence length="727" mass="76777">MRGEGRPDHHGVAGGPLSWQDEYTPPYVGEYRIERRIGAGGMGVVYLAVSPSGRRVALKIIRGEFVDDTDYRARFRLEIDAARQVSGAFTASVVGADPDGEPPWMATQYFDAPTLSERVRETGAFDEDAVWQLGRGLAEALRDIHRAGLVHRDLKPSNVLLTEDGPRVIDFGIARVLKAEPLTRTGKVLGTVSFMAPEQLNTPREVGPAADVFALGGVLVHAATGRGPFDGDPDAPPIAVAMKIVHDDPDLAGVPSALRSVIEKCLLKDPTGRPSPTELLALLQEKGAAEAGPEKPAGTTVPEGLTNGPRLRPRTLAYLLTAVTTIVVAVAVPMMQADDAGGDRGDAKGSASPSAGASSTRAAPAVEKVAAMRPRGWALWEKKPAAIPGRQGTDLPGCAGTGDILVCTETGVLAERIDVASGRVMWSERNDENAWPGPVMGFAGETVLVGDLSREQLVGLDVKTGDRLWSAESSGLPTAIVQKSTVIMVYPHVDGTRIDRRNARTGKLVASRTFSADEGYDVFDGGDGALYLLGYGSDEGFITSVAVLDAATLRTKTKAFATFDEDPGSPIAADGDTVSFLLDGKHITRVTIRDRSVKRIPLREAPVGTVRVQGNALYLSRTDGTLASYDLRTGGRNWVLETEGEAPARPVFADGRLFSLAGDGRITCVDAATGRTLWRSAARRDPNTSLASPASPTNDRPEPAVLNGVVYAGSSTGSVFAVAPPSA</sequence>
<dbReference type="PANTHER" id="PTHR43289:SF34">
    <property type="entry name" value="SERINE_THREONINE-PROTEIN KINASE YBDM-RELATED"/>
    <property type="match status" value="1"/>
</dbReference>
<dbReference type="AlphaFoldDB" id="A0A5N8X6S8"/>
<feature type="compositionally biased region" description="Low complexity" evidence="6">
    <location>
        <begin position="348"/>
        <end position="365"/>
    </location>
</feature>
<feature type="region of interest" description="Disordered" evidence="6">
    <location>
        <begin position="683"/>
        <end position="703"/>
    </location>
</feature>
<dbReference type="InterPro" id="IPR015943">
    <property type="entry name" value="WD40/YVTN_repeat-like_dom_sf"/>
</dbReference>
<feature type="binding site" evidence="5">
    <location>
        <position position="59"/>
    </location>
    <ligand>
        <name>ATP</name>
        <dbReference type="ChEBI" id="CHEBI:30616"/>
    </ligand>
</feature>
<keyword evidence="4 5" id="KW-0067">ATP-binding</keyword>
<feature type="domain" description="Protein kinase" evidence="7">
    <location>
        <begin position="31"/>
        <end position="287"/>
    </location>
</feature>
<dbReference type="Gene3D" id="1.10.510.10">
    <property type="entry name" value="Transferase(Phosphotransferase) domain 1"/>
    <property type="match status" value="1"/>
</dbReference>
<dbReference type="PROSITE" id="PS00108">
    <property type="entry name" value="PROTEIN_KINASE_ST"/>
    <property type="match status" value="1"/>
</dbReference>